<accession>A0ABT3IIK2</accession>
<sequence length="73" mass="8619">MTTALSLKERKREKGKIRRRMKKLVVKVKDVADSLAGIYHEQTVFRAMDIDNKYWNQTVIDKAQELITLKKNK</sequence>
<proteinExistence type="predicted"/>
<comment type="caution">
    <text evidence="1">The sequence shown here is derived from an EMBL/GenBank/DDBJ whole genome shotgun (WGS) entry which is preliminary data.</text>
</comment>
<evidence type="ECO:0000313" key="1">
    <source>
        <dbReference type="EMBL" id="MCW3483791.1"/>
    </source>
</evidence>
<organism evidence="1 2">
    <name type="scientific">Chitinophaga nivalis</name>
    <dbReference type="NCBI Taxonomy" id="2991709"/>
    <lineage>
        <taxon>Bacteria</taxon>
        <taxon>Pseudomonadati</taxon>
        <taxon>Bacteroidota</taxon>
        <taxon>Chitinophagia</taxon>
        <taxon>Chitinophagales</taxon>
        <taxon>Chitinophagaceae</taxon>
        <taxon>Chitinophaga</taxon>
    </lineage>
</organism>
<evidence type="ECO:0000313" key="2">
    <source>
        <dbReference type="Proteomes" id="UP001207742"/>
    </source>
</evidence>
<reference evidence="1 2" key="1">
    <citation type="submission" date="2022-10" db="EMBL/GenBank/DDBJ databases">
        <title>Chitinophaga nivalis PC15 sp. nov., isolated from Pyeongchang county, South Korea.</title>
        <authorList>
            <person name="Trinh H.N."/>
        </authorList>
    </citation>
    <scope>NUCLEOTIDE SEQUENCE [LARGE SCALE GENOMIC DNA]</scope>
    <source>
        <strain evidence="1 2">PC14</strain>
    </source>
</reference>
<dbReference type="Proteomes" id="UP001207742">
    <property type="component" value="Unassembled WGS sequence"/>
</dbReference>
<gene>
    <name evidence="1" type="ORF">OL497_07805</name>
</gene>
<dbReference type="EMBL" id="JAPDNS010000001">
    <property type="protein sequence ID" value="MCW3483791.1"/>
    <property type="molecule type" value="Genomic_DNA"/>
</dbReference>
<protein>
    <submittedName>
        <fullName evidence="1">Uncharacterized protein</fullName>
    </submittedName>
</protein>
<keyword evidence="2" id="KW-1185">Reference proteome</keyword>
<name>A0ABT3IIK2_9BACT</name>
<dbReference type="RefSeq" id="WP_264729310.1">
    <property type="nucleotide sequence ID" value="NZ_JAPDNR010000001.1"/>
</dbReference>